<dbReference type="SUPFAM" id="SSF51971">
    <property type="entry name" value="Nucleotide-binding domain"/>
    <property type="match status" value="1"/>
</dbReference>
<dbReference type="PANTHER" id="PTHR46496:SF1">
    <property type="entry name" value="ZEAXANTHIN EPOXIDASE, CHLOROPLASTIC"/>
    <property type="match status" value="1"/>
</dbReference>
<protein>
    <submittedName>
        <fullName evidence="6">Uncharacterized protein</fullName>
    </submittedName>
</protein>
<dbReference type="AlphaFoldDB" id="I3SFN3"/>
<keyword evidence="2" id="KW-0285">Flavoprotein</keyword>
<keyword evidence="5" id="KW-0812">Transmembrane</keyword>
<feature type="transmembrane region" description="Helical" evidence="5">
    <location>
        <begin position="81"/>
        <end position="99"/>
    </location>
</feature>
<dbReference type="PANTHER" id="PTHR46496">
    <property type="match status" value="1"/>
</dbReference>
<evidence type="ECO:0000256" key="1">
    <source>
        <dbReference type="ARBA" id="ARBA00001974"/>
    </source>
</evidence>
<keyword evidence="5" id="KW-0472">Membrane</keyword>
<organism evidence="6">
    <name type="scientific">Lotus japonicus</name>
    <name type="common">Lotus corniculatus var. japonicus</name>
    <dbReference type="NCBI Taxonomy" id="34305"/>
    <lineage>
        <taxon>Eukaryota</taxon>
        <taxon>Viridiplantae</taxon>
        <taxon>Streptophyta</taxon>
        <taxon>Embryophyta</taxon>
        <taxon>Tracheophyta</taxon>
        <taxon>Spermatophyta</taxon>
        <taxon>Magnoliopsida</taxon>
        <taxon>eudicotyledons</taxon>
        <taxon>Gunneridae</taxon>
        <taxon>Pentapetalae</taxon>
        <taxon>rosids</taxon>
        <taxon>fabids</taxon>
        <taxon>Fabales</taxon>
        <taxon>Fabaceae</taxon>
        <taxon>Papilionoideae</taxon>
        <taxon>50 kb inversion clade</taxon>
        <taxon>NPAAA clade</taxon>
        <taxon>Hologalegina</taxon>
        <taxon>robinioid clade</taxon>
        <taxon>Loteae</taxon>
        <taxon>Lotus</taxon>
    </lineage>
</organism>
<evidence type="ECO:0000256" key="5">
    <source>
        <dbReference type="SAM" id="Phobius"/>
    </source>
</evidence>
<keyword evidence="5" id="KW-1133">Transmembrane helix</keyword>
<dbReference type="Gene3D" id="3.50.50.60">
    <property type="entry name" value="FAD/NAD(P)-binding domain"/>
    <property type="match status" value="1"/>
</dbReference>
<dbReference type="GO" id="GO:0016491">
    <property type="term" value="F:oxidoreductase activity"/>
    <property type="evidence" value="ECO:0007669"/>
    <property type="project" value="UniProtKB-KW"/>
</dbReference>
<proteinExistence type="evidence at transcript level"/>
<accession>I3SFN3</accession>
<evidence type="ECO:0000313" key="6">
    <source>
        <dbReference type="EMBL" id="AFK39075.1"/>
    </source>
</evidence>
<evidence type="ECO:0000256" key="3">
    <source>
        <dbReference type="ARBA" id="ARBA00022827"/>
    </source>
</evidence>
<dbReference type="EMBL" id="BT139280">
    <property type="protein sequence ID" value="AFK39075.1"/>
    <property type="molecule type" value="mRNA"/>
</dbReference>
<evidence type="ECO:0000256" key="4">
    <source>
        <dbReference type="ARBA" id="ARBA00023002"/>
    </source>
</evidence>
<reference evidence="6" key="1">
    <citation type="submission" date="2012-05" db="EMBL/GenBank/DDBJ databases">
        <authorList>
            <person name="Krishnakumar V."/>
            <person name="Cheung F."/>
            <person name="Xiao Y."/>
            <person name="Chan A."/>
            <person name="Moskal W.A."/>
            <person name="Town C.D."/>
        </authorList>
    </citation>
    <scope>NUCLEOTIDE SEQUENCE</scope>
</reference>
<keyword evidence="4" id="KW-0560">Oxidoreductase</keyword>
<keyword evidence="3" id="KW-0274">FAD</keyword>
<dbReference type="InterPro" id="IPR036188">
    <property type="entry name" value="FAD/NAD-bd_sf"/>
</dbReference>
<sequence length="112" mass="12182">MALCYNSLTPSTSAFSRTNFSVPSNKDHSLETSPFLSYVHRLGRTRNRATKQGKKVTHVKAAVAEREAPPAASSPQKKKQLRVLVAGGGIGGLVFALAAKKKGFEVWCLRRI</sequence>
<comment type="cofactor">
    <cofactor evidence="1">
        <name>FAD</name>
        <dbReference type="ChEBI" id="CHEBI:57692"/>
    </cofactor>
</comment>
<name>I3SFN3_LOTJA</name>
<evidence type="ECO:0000256" key="2">
    <source>
        <dbReference type="ARBA" id="ARBA00022630"/>
    </source>
</evidence>